<reference evidence="2 3" key="1">
    <citation type="journal article" date="2019" name="New Phytol.">
        <title>Comparative genomics reveals unique wood-decay strategies and fruiting body development in the Schizophyllaceae.</title>
        <authorList>
            <person name="Almasi E."/>
            <person name="Sahu N."/>
            <person name="Krizsan K."/>
            <person name="Balint B."/>
            <person name="Kovacs G.M."/>
            <person name="Kiss B."/>
            <person name="Cseklye J."/>
            <person name="Drula E."/>
            <person name="Henrissat B."/>
            <person name="Nagy I."/>
            <person name="Chovatia M."/>
            <person name="Adam C."/>
            <person name="LaButti K."/>
            <person name="Lipzen A."/>
            <person name="Riley R."/>
            <person name="Grigoriev I.V."/>
            <person name="Nagy L.G."/>
        </authorList>
    </citation>
    <scope>NUCLEOTIDE SEQUENCE [LARGE SCALE GENOMIC DNA]</scope>
    <source>
        <strain evidence="2 3">NL-1724</strain>
    </source>
</reference>
<organism evidence="2 3">
    <name type="scientific">Schizophyllum amplum</name>
    <dbReference type="NCBI Taxonomy" id="97359"/>
    <lineage>
        <taxon>Eukaryota</taxon>
        <taxon>Fungi</taxon>
        <taxon>Dikarya</taxon>
        <taxon>Basidiomycota</taxon>
        <taxon>Agaricomycotina</taxon>
        <taxon>Agaricomycetes</taxon>
        <taxon>Agaricomycetidae</taxon>
        <taxon>Agaricales</taxon>
        <taxon>Schizophyllaceae</taxon>
        <taxon>Schizophyllum</taxon>
    </lineage>
</organism>
<evidence type="ECO:0000313" key="2">
    <source>
        <dbReference type="EMBL" id="TRM58909.1"/>
    </source>
</evidence>
<gene>
    <name evidence="2" type="ORF">BD626DRAFT_573164</name>
</gene>
<feature type="transmembrane region" description="Helical" evidence="1">
    <location>
        <begin position="56"/>
        <end position="74"/>
    </location>
</feature>
<sequence length="153" mass="16617">MVAHTLYEGAISNYAFAVYLAALRAAGLPYELARAADEVQTQASVLTHSSTSIMQLFNILFALVLSTVIVASPFDARDTDIDQDRTNCELGNIARGQMAGQCSPQAAQQCWSSSTNSDDICVYNSTSKRCRNADNMRAMGVACTLCQCYNRPK</sequence>
<accession>A0A550C289</accession>
<comment type="caution">
    <text evidence="2">The sequence shown here is derived from an EMBL/GenBank/DDBJ whole genome shotgun (WGS) entry which is preliminary data.</text>
</comment>
<proteinExistence type="predicted"/>
<name>A0A550C289_9AGAR</name>
<evidence type="ECO:0000313" key="3">
    <source>
        <dbReference type="Proteomes" id="UP000320762"/>
    </source>
</evidence>
<dbReference type="AlphaFoldDB" id="A0A550C289"/>
<keyword evidence="1" id="KW-1133">Transmembrane helix</keyword>
<evidence type="ECO:0000256" key="1">
    <source>
        <dbReference type="SAM" id="Phobius"/>
    </source>
</evidence>
<keyword evidence="1" id="KW-0472">Membrane</keyword>
<keyword evidence="3" id="KW-1185">Reference proteome</keyword>
<dbReference type="Proteomes" id="UP000320762">
    <property type="component" value="Unassembled WGS sequence"/>
</dbReference>
<protein>
    <submittedName>
        <fullName evidence="2">Uncharacterized protein</fullName>
    </submittedName>
</protein>
<dbReference type="EMBL" id="VDMD01000032">
    <property type="protein sequence ID" value="TRM58909.1"/>
    <property type="molecule type" value="Genomic_DNA"/>
</dbReference>
<keyword evidence="1" id="KW-0812">Transmembrane</keyword>